<protein>
    <submittedName>
        <fullName evidence="2">SusD/RagB family nutrient-binding outer membrane lipoprotein</fullName>
    </submittedName>
</protein>
<reference evidence="3" key="1">
    <citation type="submission" date="2018-08" db="EMBL/GenBank/DDBJ databases">
        <authorList>
            <person name="Liu Z.-W."/>
            <person name="Du Z.-J."/>
        </authorList>
    </citation>
    <scope>NUCLEOTIDE SEQUENCE [LARGE SCALE GENOMIC DNA]</scope>
    <source>
        <strain evidence="3">H4X</strain>
    </source>
</reference>
<dbReference type="PROSITE" id="PS51257">
    <property type="entry name" value="PROKAR_LIPOPROTEIN"/>
    <property type="match status" value="1"/>
</dbReference>
<sequence length="498" mass="54874">MKETTDMKKYRFLHLLLAVGLVLGSAACDEDTLDEVDTNPNSPEDVSVSLLMPQVTMAVPTAVTGVDLAWYSSVLVQHTTGVHGQMQDADRRSGLEDATLLNNIWNTIYFVVLPDLDAIIRKGSEGGDEAGNWTHVGIAKVLKAYTLSTATDAWGPVPASEAGQGIENRRPAFDAQQEVYNQIHALLDEAIADLAKPAATNPGGQDFIYGGNAELWTKAAYSLKARYWMRLSNVNTAAAQNALDAAENGFESAADNFTFNQYVASAIGEHPWWQEANDRSHHAVSESFVETLQTLNDPRLEAMVAIVPDSGRIVGAPSGTQTNDQANVSFSDVTNPNNTATGPYVLSPTSPMPMMTYDELQFIRAEAHLRLGNTAEAFEAYQEGIRAAMMRQINPSDEAIEDYLSNPALPQTATALSLENIIRQKWIAFFYFQPFEAYNDWRRTGIPEFVDEHPISPPPVRFPYPQAEIDANEANVPDIRGIEIFTNPIWWMDGEEEV</sequence>
<comment type="caution">
    <text evidence="2">The sequence shown here is derived from an EMBL/GenBank/DDBJ whole genome shotgun (WGS) entry which is preliminary data.</text>
</comment>
<dbReference type="EMBL" id="QRGR01000001">
    <property type="protein sequence ID" value="RDV17062.1"/>
    <property type="molecule type" value="Genomic_DNA"/>
</dbReference>
<gene>
    <name evidence="2" type="ORF">DXT99_00655</name>
</gene>
<dbReference type="OrthoDB" id="622163at2"/>
<dbReference type="AlphaFoldDB" id="A0A3D8LJ75"/>
<dbReference type="Proteomes" id="UP000256708">
    <property type="component" value="Unassembled WGS sequence"/>
</dbReference>
<evidence type="ECO:0000313" key="3">
    <source>
        <dbReference type="Proteomes" id="UP000256708"/>
    </source>
</evidence>
<dbReference type="SUPFAM" id="SSF48452">
    <property type="entry name" value="TPR-like"/>
    <property type="match status" value="1"/>
</dbReference>
<dbReference type="Pfam" id="PF12771">
    <property type="entry name" value="SusD-like_2"/>
    <property type="match status" value="1"/>
</dbReference>
<dbReference type="InterPro" id="IPR011990">
    <property type="entry name" value="TPR-like_helical_dom_sf"/>
</dbReference>
<organism evidence="2 3">
    <name type="scientific">Pontibacter diazotrophicus</name>
    <dbReference type="NCBI Taxonomy" id="1400979"/>
    <lineage>
        <taxon>Bacteria</taxon>
        <taxon>Pseudomonadati</taxon>
        <taxon>Bacteroidota</taxon>
        <taxon>Cytophagia</taxon>
        <taxon>Cytophagales</taxon>
        <taxon>Hymenobacteraceae</taxon>
        <taxon>Pontibacter</taxon>
    </lineage>
</organism>
<keyword evidence="1" id="KW-0732">Signal</keyword>
<dbReference type="Gene3D" id="1.25.40.390">
    <property type="match status" value="1"/>
</dbReference>
<accession>A0A3D8LJ75</accession>
<evidence type="ECO:0000313" key="2">
    <source>
        <dbReference type="EMBL" id="RDV17062.1"/>
    </source>
</evidence>
<dbReference type="InterPro" id="IPR041662">
    <property type="entry name" value="SusD-like_2"/>
</dbReference>
<evidence type="ECO:0000256" key="1">
    <source>
        <dbReference type="SAM" id="SignalP"/>
    </source>
</evidence>
<name>A0A3D8LJ75_9BACT</name>
<keyword evidence="2" id="KW-0449">Lipoprotein</keyword>
<proteinExistence type="predicted"/>
<feature type="chain" id="PRO_5017735105" evidence="1">
    <location>
        <begin position="28"/>
        <end position="498"/>
    </location>
</feature>
<keyword evidence="3" id="KW-1185">Reference proteome</keyword>
<feature type="signal peptide" evidence="1">
    <location>
        <begin position="1"/>
        <end position="27"/>
    </location>
</feature>